<dbReference type="GO" id="GO:0008168">
    <property type="term" value="F:methyltransferase activity"/>
    <property type="evidence" value="ECO:0007669"/>
    <property type="project" value="UniProtKB-KW"/>
</dbReference>
<sequence>MKLSKRLLQICHMVEPGFDHIWDCCCDHGYLGAALLKQQSAKVHFVDIVPELMSNLSHKLNHFFADTNTWQTHCIDVSLLPLTQYQGHHLVIIAGIGGDLMSDLVTNILHAHPDQVIDILLCPVHHQFELRQNLSNLHLSLKAEVLIEENGRYYEVIHVTNNADKMKPISLTGELFWQTDCEEQKLINQQYLHKTLAHYQRIQKGQPLLVKNVINAYEQLL</sequence>
<dbReference type="PANTHER" id="PTHR38451:SF1">
    <property type="entry name" value="TRNA (ADENINE(22)-N(1))-METHYLTRANSFERASE"/>
    <property type="match status" value="1"/>
</dbReference>
<dbReference type="InterPro" id="IPR016876">
    <property type="entry name" value="UCP028234"/>
</dbReference>
<dbReference type="RefSeq" id="WP_055023239.1">
    <property type="nucleotide sequence ID" value="NZ_CP020472.1"/>
</dbReference>
<dbReference type="PIRSF" id="PIRSF028234">
    <property type="entry name" value="UCP028234"/>
    <property type="match status" value="1"/>
</dbReference>
<accession>A0ABM6JK36</accession>
<dbReference type="GO" id="GO:0032259">
    <property type="term" value="P:methylation"/>
    <property type="evidence" value="ECO:0007669"/>
    <property type="project" value="UniProtKB-KW"/>
</dbReference>
<dbReference type="Pfam" id="PF12847">
    <property type="entry name" value="Methyltransf_18"/>
    <property type="match status" value="1"/>
</dbReference>
<dbReference type="Proteomes" id="UP000191820">
    <property type="component" value="Chromosome"/>
</dbReference>
<dbReference type="SUPFAM" id="SSF53335">
    <property type="entry name" value="S-adenosyl-L-methionine-dependent methyltransferases"/>
    <property type="match status" value="1"/>
</dbReference>
<name>A0ABM6JK36_9GAMM</name>
<dbReference type="EMBL" id="CP020472">
    <property type="protein sequence ID" value="ARD22598.1"/>
    <property type="molecule type" value="Genomic_DNA"/>
</dbReference>
<gene>
    <name evidence="1" type="ORF">SJ2017_2308</name>
</gene>
<organism evidence="1 2">
    <name type="scientific">Shewanella japonica</name>
    <dbReference type="NCBI Taxonomy" id="93973"/>
    <lineage>
        <taxon>Bacteria</taxon>
        <taxon>Pseudomonadati</taxon>
        <taxon>Pseudomonadota</taxon>
        <taxon>Gammaproteobacteria</taxon>
        <taxon>Alteromonadales</taxon>
        <taxon>Shewanellaceae</taxon>
        <taxon>Shewanella</taxon>
    </lineage>
</organism>
<evidence type="ECO:0000313" key="2">
    <source>
        <dbReference type="Proteomes" id="UP000191820"/>
    </source>
</evidence>
<keyword evidence="1" id="KW-0489">Methyltransferase</keyword>
<protein>
    <submittedName>
        <fullName evidence="1">SAM-dependent methyltransferase</fullName>
    </submittedName>
</protein>
<keyword evidence="1" id="KW-0808">Transferase</keyword>
<dbReference type="InterPro" id="IPR029063">
    <property type="entry name" value="SAM-dependent_MTases_sf"/>
</dbReference>
<proteinExistence type="predicted"/>
<evidence type="ECO:0000313" key="1">
    <source>
        <dbReference type="EMBL" id="ARD22598.1"/>
    </source>
</evidence>
<dbReference type="PANTHER" id="PTHR38451">
    <property type="entry name" value="TRNA (ADENINE(22)-N(1))-METHYLTRANSFERASE"/>
    <property type="match status" value="1"/>
</dbReference>
<reference evidence="1 2" key="1">
    <citation type="submission" date="2017-03" db="EMBL/GenBank/DDBJ databases">
        <title>Genome sequencing of Shewanella japonica KCTC 22435.</title>
        <authorList>
            <person name="Kim K.M."/>
        </authorList>
    </citation>
    <scope>NUCLEOTIDE SEQUENCE [LARGE SCALE GENOMIC DNA]</scope>
    <source>
        <strain evidence="1 2">KCTC 22435</strain>
    </source>
</reference>
<dbReference type="Gene3D" id="3.40.50.150">
    <property type="entry name" value="Vaccinia Virus protein VP39"/>
    <property type="match status" value="1"/>
</dbReference>
<keyword evidence="2" id="KW-1185">Reference proteome</keyword>